<evidence type="ECO:0000256" key="1">
    <source>
        <dbReference type="SAM" id="Phobius"/>
    </source>
</evidence>
<dbReference type="EMBL" id="UZAF01016578">
    <property type="protein sequence ID" value="VDO30575.1"/>
    <property type="molecule type" value="Genomic_DNA"/>
</dbReference>
<organism evidence="4">
    <name type="scientific">Haemonchus placei</name>
    <name type="common">Barber's pole worm</name>
    <dbReference type="NCBI Taxonomy" id="6290"/>
    <lineage>
        <taxon>Eukaryota</taxon>
        <taxon>Metazoa</taxon>
        <taxon>Ecdysozoa</taxon>
        <taxon>Nematoda</taxon>
        <taxon>Chromadorea</taxon>
        <taxon>Rhabditida</taxon>
        <taxon>Rhabditina</taxon>
        <taxon>Rhabditomorpha</taxon>
        <taxon>Strongyloidea</taxon>
        <taxon>Trichostrongylidae</taxon>
        <taxon>Haemonchus</taxon>
    </lineage>
</organism>
<evidence type="ECO:0000313" key="2">
    <source>
        <dbReference type="EMBL" id="VDO30575.1"/>
    </source>
</evidence>
<feature type="transmembrane region" description="Helical" evidence="1">
    <location>
        <begin position="61"/>
        <end position="80"/>
    </location>
</feature>
<keyword evidence="3" id="KW-1185">Reference proteome</keyword>
<evidence type="ECO:0000313" key="3">
    <source>
        <dbReference type="Proteomes" id="UP000268014"/>
    </source>
</evidence>
<dbReference type="WBParaSite" id="HPLM_0000698901-mRNA-1">
    <property type="protein sequence ID" value="HPLM_0000698901-mRNA-1"/>
    <property type="gene ID" value="HPLM_0000698901"/>
</dbReference>
<gene>
    <name evidence="2" type="ORF">HPLM_LOCUS6981</name>
</gene>
<reference evidence="2 3" key="2">
    <citation type="submission" date="2018-11" db="EMBL/GenBank/DDBJ databases">
        <authorList>
            <consortium name="Pathogen Informatics"/>
        </authorList>
    </citation>
    <scope>NUCLEOTIDE SEQUENCE [LARGE SCALE GENOMIC DNA]</scope>
    <source>
        <strain evidence="2 3">MHpl1</strain>
    </source>
</reference>
<reference evidence="4" key="1">
    <citation type="submission" date="2017-02" db="UniProtKB">
        <authorList>
            <consortium name="WormBaseParasite"/>
        </authorList>
    </citation>
    <scope>IDENTIFICATION</scope>
</reference>
<keyword evidence="1" id="KW-1133">Transmembrane helix</keyword>
<dbReference type="OrthoDB" id="5859212at2759"/>
<sequence length="82" mass="9282">MSSAVKMSLLEGYGSVCQNRARISLVKSGSTLSHESFYELRRSNMRIPVTPIERLTRSTKLDFIAGIFLLFVCDMLLLSFTF</sequence>
<protein>
    <submittedName>
        <fullName evidence="4">Transmembrane protein</fullName>
    </submittedName>
</protein>
<evidence type="ECO:0000313" key="4">
    <source>
        <dbReference type="WBParaSite" id="HPLM_0000698901-mRNA-1"/>
    </source>
</evidence>
<dbReference type="AlphaFoldDB" id="A0A0N4W9K9"/>
<proteinExistence type="predicted"/>
<keyword evidence="1" id="KW-0812">Transmembrane</keyword>
<name>A0A0N4W9K9_HAEPC</name>
<keyword evidence="1" id="KW-0472">Membrane</keyword>
<dbReference type="Proteomes" id="UP000268014">
    <property type="component" value="Unassembled WGS sequence"/>
</dbReference>
<accession>A0A0N4W9K9</accession>